<dbReference type="Proteomes" id="UP001165065">
    <property type="component" value="Unassembled WGS sequence"/>
</dbReference>
<dbReference type="EMBL" id="BRYA01000520">
    <property type="protein sequence ID" value="GMI20719.1"/>
    <property type="molecule type" value="Genomic_DNA"/>
</dbReference>
<reference evidence="2" key="1">
    <citation type="journal article" date="2023" name="Commun. Biol.">
        <title>Genome analysis of Parmales, the sister group of diatoms, reveals the evolutionary specialization of diatoms from phago-mixotrophs to photoautotrophs.</title>
        <authorList>
            <person name="Ban H."/>
            <person name="Sato S."/>
            <person name="Yoshikawa S."/>
            <person name="Yamada K."/>
            <person name="Nakamura Y."/>
            <person name="Ichinomiya M."/>
            <person name="Sato N."/>
            <person name="Blanc-Mathieu R."/>
            <person name="Endo H."/>
            <person name="Kuwata A."/>
            <person name="Ogata H."/>
        </authorList>
    </citation>
    <scope>NUCLEOTIDE SEQUENCE [LARGE SCALE GENOMIC DNA]</scope>
</reference>
<dbReference type="AlphaFoldDB" id="A0A9W7FW39"/>
<proteinExistence type="predicted"/>
<evidence type="ECO:0000313" key="2">
    <source>
        <dbReference type="Proteomes" id="UP001165065"/>
    </source>
</evidence>
<name>A0A9W7FW39_9STRA</name>
<accession>A0A9W7FW39</accession>
<evidence type="ECO:0000313" key="1">
    <source>
        <dbReference type="EMBL" id="GMI20719.1"/>
    </source>
</evidence>
<protein>
    <submittedName>
        <fullName evidence="1">Uncharacterized protein</fullName>
    </submittedName>
</protein>
<keyword evidence="2" id="KW-1185">Reference proteome</keyword>
<gene>
    <name evidence="1" type="ORF">TrCOL_g9731</name>
</gene>
<organism evidence="1 2">
    <name type="scientific">Triparma columacea</name>
    <dbReference type="NCBI Taxonomy" id="722753"/>
    <lineage>
        <taxon>Eukaryota</taxon>
        <taxon>Sar</taxon>
        <taxon>Stramenopiles</taxon>
        <taxon>Ochrophyta</taxon>
        <taxon>Bolidophyceae</taxon>
        <taxon>Parmales</taxon>
        <taxon>Triparmaceae</taxon>
        <taxon>Triparma</taxon>
    </lineage>
</organism>
<dbReference type="OrthoDB" id="10417002at2759"/>
<comment type="caution">
    <text evidence="1">The sequence shown here is derived from an EMBL/GenBank/DDBJ whole genome shotgun (WGS) entry which is preliminary data.</text>
</comment>
<sequence>MIRKLRKSVKSKAPIVRVPPLSTKFLSSAYVRELEAIDLSKLTSTLPSPFRQEVDWNAKNAFLTCLPPPPKVPYDDSVLHILTLLFISSPFKNDKQLKVLHIVLPYFPPNLQALWRSFIFLPRLRQASDRNMEAKKIFFEYKVLDGLRRWRDDSSGTLEELSIFGSEDEMEDQLDSLMRRHNHSVALAYGIIKHSDFMTTGISNVLKKTIKYVAKSKNPLVMKPFYEGAHEWAGSNDELWLGLLAESVARHDETSTKFYELALCHFWRALSNYIDHGIPHTHSICVAASLGVVRCGRYFDGMGCENLLKQICSMPVSGDNCAEDQFTGGAQADSQEAASTLPICSPKSCSPRITLNPSTLNWSECHGFGEFGSEALAIRLWWYGIIVVENVYAEEIIRKKSSIKPAEQDTSKVGSIDSQVEGTIKKKKERKSWYSRRKKSISSLLSTSGVEETSVCTREGDNLHGETCGVDMLTCNSDEIFRCPVKEDDCEDHIHVSPKKTNGAQRQFQSNSLDTWVTATAPIFEDCSDNSDEVKTAMSFDSVAEGARLSGLVRAFSLLVGARETASHENRVVRERLNDDIANVKALMEETEDGRYRR</sequence>